<dbReference type="Proteomes" id="UP000053477">
    <property type="component" value="Unassembled WGS sequence"/>
</dbReference>
<dbReference type="EMBL" id="KQ085891">
    <property type="protein sequence ID" value="KLO18844.1"/>
    <property type="molecule type" value="Genomic_DNA"/>
</dbReference>
<name>A0A0H2S4E7_9AGAM</name>
<organism evidence="2 3">
    <name type="scientific">Schizopora paradoxa</name>
    <dbReference type="NCBI Taxonomy" id="27342"/>
    <lineage>
        <taxon>Eukaryota</taxon>
        <taxon>Fungi</taxon>
        <taxon>Dikarya</taxon>
        <taxon>Basidiomycota</taxon>
        <taxon>Agaricomycotina</taxon>
        <taxon>Agaricomycetes</taxon>
        <taxon>Hymenochaetales</taxon>
        <taxon>Schizoporaceae</taxon>
        <taxon>Schizopora</taxon>
    </lineage>
</organism>
<keyword evidence="3" id="KW-1185">Reference proteome</keyword>
<gene>
    <name evidence="2" type="ORF">SCHPADRAFT_102219</name>
</gene>
<protein>
    <submittedName>
        <fullName evidence="2">Uncharacterized protein</fullName>
    </submittedName>
</protein>
<evidence type="ECO:0000313" key="3">
    <source>
        <dbReference type="Proteomes" id="UP000053477"/>
    </source>
</evidence>
<proteinExistence type="predicted"/>
<evidence type="ECO:0000313" key="2">
    <source>
        <dbReference type="EMBL" id="KLO18844.1"/>
    </source>
</evidence>
<sequence>MWVRIYPDTLRGVWIGLDCLIANRLTRDLHVSVARLSNNQGNDSTIRRIHSKAQQGAWYGVLADHVAEASSNLDIPKSELIFLFLSRGIALCFHLLLSVSRAASGPLLNLPAIWPNGRREIGQINTKKSGPQYLRPVPNDLSWMPSRSYRAHPSGGCGPQNYRCGDVPFDPSPESAGSQQQSLGSAHSINIALNRTHTLSIAIWKPSVSEPASRVLPA</sequence>
<evidence type="ECO:0000256" key="1">
    <source>
        <dbReference type="SAM" id="MobiDB-lite"/>
    </source>
</evidence>
<feature type="region of interest" description="Disordered" evidence="1">
    <location>
        <begin position="162"/>
        <end position="183"/>
    </location>
</feature>
<dbReference type="AlphaFoldDB" id="A0A0H2S4E7"/>
<reference evidence="2 3" key="1">
    <citation type="submission" date="2015-04" db="EMBL/GenBank/DDBJ databases">
        <title>Complete genome sequence of Schizopora paradoxa KUC8140, a cosmopolitan wood degrader in East Asia.</title>
        <authorList>
            <consortium name="DOE Joint Genome Institute"/>
            <person name="Min B."/>
            <person name="Park H."/>
            <person name="Jang Y."/>
            <person name="Kim J.-J."/>
            <person name="Kim K.H."/>
            <person name="Pangilinan J."/>
            <person name="Lipzen A."/>
            <person name="Riley R."/>
            <person name="Grigoriev I.V."/>
            <person name="Spatafora J.W."/>
            <person name="Choi I.-G."/>
        </authorList>
    </citation>
    <scope>NUCLEOTIDE SEQUENCE [LARGE SCALE GENOMIC DNA]</scope>
    <source>
        <strain evidence="2 3">KUC8140</strain>
    </source>
</reference>
<accession>A0A0H2S4E7</accession>
<dbReference type="InParanoid" id="A0A0H2S4E7"/>